<sequence length="627" mass="68758">MAKVPVFLIVILELYCWEAIGNAEYTIYKDSNRPLNRRIKDLMSRMSLEEKIGQMTQIERSVASAEVMKKYYIGSVLSGGGSVPAQQASPETWVDMVNEFQKGSLSTRLGIPMIYGIDALHGHNNAYNATIFPHNIGLGATRDPQLVKKIGAATALEIRATGIPYTFAPCIAVCRDPRWGRCYESYSEDPKIVRAMTEIVPGLQGDIPSNSRKGIPYVDGKEKVVACAKHYVGDGGTTKGINANNTVTSKHELLSIHMPAYYNSIIKGVSTVMVSYSSWNGVKMHANRDLVTGFLKNTLRFRGFVISDMEGIDLMTSPSHANYTYSILAGVNAGIDMIMVPYNYTEFIDGLTMLVKNNFIPMTRIDDAVKRILRVKFTVGLFENPLADYSMAKYLGCQEHRELAREAVRKSLVLLKNGESANEELIPLSRKTSKILVAGTHADNIGNQCGGWTIQWQGQSGNITHGTTILAAIKNTVDHKTEVVFSENPDAGYVKSNNFSYAIVVVGEPPYAETDGDNLNLTIPDPGPSVITNACSSVKCVVVLITGRPVVIQPYLAQIDALVAAWLPGTEGQGVADVLFGDYGFTGKLPRTWFKNVDQLPMNVGDLHYDPLFPFGYGLTTEPLKAN</sequence>
<dbReference type="PANTHER" id="PTHR30620:SF91">
    <property type="entry name" value="BETA-GLUCOSIDASE"/>
    <property type="match status" value="1"/>
</dbReference>
<dbReference type="Gramene" id="OE9A012049T1">
    <property type="protein sequence ID" value="OE9A012049C1"/>
    <property type="gene ID" value="OE9A012049"/>
</dbReference>
<feature type="chain" id="PRO_5035899928" evidence="3">
    <location>
        <begin position="24"/>
        <end position="627"/>
    </location>
</feature>
<dbReference type="FunFam" id="3.40.50.1700:FF:000002">
    <property type="entry name" value="Glycosyl hydrolase family protein"/>
    <property type="match status" value="1"/>
</dbReference>
<dbReference type="InterPro" id="IPR036881">
    <property type="entry name" value="Glyco_hydro_3_C_sf"/>
</dbReference>
<dbReference type="PRINTS" id="PR00133">
    <property type="entry name" value="GLHYDRLASE3"/>
</dbReference>
<dbReference type="GO" id="GO:0008422">
    <property type="term" value="F:beta-glucosidase activity"/>
    <property type="evidence" value="ECO:0007669"/>
    <property type="project" value="TreeGrafter"/>
</dbReference>
<evidence type="ECO:0000313" key="7">
    <source>
        <dbReference type="Proteomes" id="UP000594638"/>
    </source>
</evidence>
<dbReference type="FunFam" id="3.20.20.300:FF:000003">
    <property type="entry name" value="Beta-D-glucan exohydrolase isoenzyme ExoI"/>
    <property type="match status" value="1"/>
</dbReference>
<feature type="domain" description="Glycoside hydrolase family 3 C-terminal" evidence="5">
    <location>
        <begin position="412"/>
        <end position="620"/>
    </location>
</feature>
<feature type="domain" description="Glycoside hydrolase family 3 N-terminal" evidence="4">
    <location>
        <begin position="48"/>
        <end position="375"/>
    </location>
</feature>
<dbReference type="Gene3D" id="3.20.20.300">
    <property type="entry name" value="Glycoside hydrolase, family 3, N-terminal domain"/>
    <property type="match status" value="1"/>
</dbReference>
<evidence type="ECO:0000313" key="6">
    <source>
        <dbReference type="EMBL" id="CAA2963177.1"/>
    </source>
</evidence>
<protein>
    <submittedName>
        <fullName evidence="6">Lysosomal beta glucosidase-like</fullName>
    </submittedName>
</protein>
<evidence type="ECO:0000259" key="5">
    <source>
        <dbReference type="Pfam" id="PF01915"/>
    </source>
</evidence>
<dbReference type="Proteomes" id="UP000594638">
    <property type="component" value="Unassembled WGS sequence"/>
</dbReference>
<proteinExistence type="predicted"/>
<reference evidence="6 7" key="1">
    <citation type="submission" date="2019-12" db="EMBL/GenBank/DDBJ databases">
        <authorList>
            <person name="Alioto T."/>
            <person name="Alioto T."/>
            <person name="Gomez Garrido J."/>
        </authorList>
    </citation>
    <scope>NUCLEOTIDE SEQUENCE [LARGE SCALE GENOMIC DNA]</scope>
</reference>
<dbReference type="InterPro" id="IPR002772">
    <property type="entry name" value="Glyco_hydro_3_C"/>
</dbReference>
<dbReference type="InterPro" id="IPR051915">
    <property type="entry name" value="Cellulose_Degrad_GH3"/>
</dbReference>
<evidence type="ECO:0000256" key="3">
    <source>
        <dbReference type="SAM" id="SignalP"/>
    </source>
</evidence>
<feature type="signal peptide" evidence="3">
    <location>
        <begin position="1"/>
        <end position="23"/>
    </location>
</feature>
<evidence type="ECO:0000256" key="1">
    <source>
        <dbReference type="ARBA" id="ARBA00022801"/>
    </source>
</evidence>
<comment type="caution">
    <text evidence="6">The sequence shown here is derived from an EMBL/GenBank/DDBJ whole genome shotgun (WGS) entry which is preliminary data.</text>
</comment>
<dbReference type="InterPro" id="IPR001764">
    <property type="entry name" value="Glyco_hydro_3_N"/>
</dbReference>
<dbReference type="Pfam" id="PF00933">
    <property type="entry name" value="Glyco_hydro_3"/>
    <property type="match status" value="1"/>
</dbReference>
<dbReference type="Pfam" id="PF01915">
    <property type="entry name" value="Glyco_hydro_3_C"/>
    <property type="match status" value="1"/>
</dbReference>
<keyword evidence="7" id="KW-1185">Reference proteome</keyword>
<dbReference type="OrthoDB" id="47059at2759"/>
<evidence type="ECO:0000256" key="2">
    <source>
        <dbReference type="ARBA" id="ARBA00023295"/>
    </source>
</evidence>
<keyword evidence="1" id="KW-0378">Hydrolase</keyword>
<organism evidence="6 7">
    <name type="scientific">Olea europaea subsp. europaea</name>
    <dbReference type="NCBI Taxonomy" id="158383"/>
    <lineage>
        <taxon>Eukaryota</taxon>
        <taxon>Viridiplantae</taxon>
        <taxon>Streptophyta</taxon>
        <taxon>Embryophyta</taxon>
        <taxon>Tracheophyta</taxon>
        <taxon>Spermatophyta</taxon>
        <taxon>Magnoliopsida</taxon>
        <taxon>eudicotyledons</taxon>
        <taxon>Gunneridae</taxon>
        <taxon>Pentapetalae</taxon>
        <taxon>asterids</taxon>
        <taxon>lamiids</taxon>
        <taxon>Lamiales</taxon>
        <taxon>Oleaceae</taxon>
        <taxon>Oleeae</taxon>
        <taxon>Olea</taxon>
    </lineage>
</organism>
<keyword evidence="3" id="KW-0732">Signal</keyword>
<dbReference type="AlphaFoldDB" id="A0A8S0Q7I5"/>
<dbReference type="InterPro" id="IPR036962">
    <property type="entry name" value="Glyco_hydro_3_N_sf"/>
</dbReference>
<accession>A0A8S0Q7I5</accession>
<name>A0A8S0Q7I5_OLEEU</name>
<dbReference type="InterPro" id="IPR017853">
    <property type="entry name" value="GH"/>
</dbReference>
<dbReference type="EMBL" id="CACTIH010001807">
    <property type="protein sequence ID" value="CAA2963177.1"/>
    <property type="molecule type" value="Genomic_DNA"/>
</dbReference>
<evidence type="ECO:0000259" key="4">
    <source>
        <dbReference type="Pfam" id="PF00933"/>
    </source>
</evidence>
<dbReference type="PANTHER" id="PTHR30620">
    <property type="entry name" value="PERIPLASMIC BETA-GLUCOSIDASE-RELATED"/>
    <property type="match status" value="1"/>
</dbReference>
<dbReference type="SUPFAM" id="SSF51445">
    <property type="entry name" value="(Trans)glycosidases"/>
    <property type="match status" value="1"/>
</dbReference>
<dbReference type="Gene3D" id="3.40.50.1700">
    <property type="entry name" value="Glycoside hydrolase family 3 C-terminal domain"/>
    <property type="match status" value="1"/>
</dbReference>
<dbReference type="SUPFAM" id="SSF52279">
    <property type="entry name" value="Beta-D-glucan exohydrolase, C-terminal domain"/>
    <property type="match status" value="1"/>
</dbReference>
<dbReference type="GO" id="GO:0009251">
    <property type="term" value="P:glucan catabolic process"/>
    <property type="evidence" value="ECO:0007669"/>
    <property type="project" value="TreeGrafter"/>
</dbReference>
<keyword evidence="2" id="KW-0326">Glycosidase</keyword>
<gene>
    <name evidence="6" type="ORF">OLEA9_A012049</name>
</gene>